<feature type="transmembrane region" description="Helical" evidence="1">
    <location>
        <begin position="274"/>
        <end position="294"/>
    </location>
</feature>
<evidence type="ECO:0000313" key="2">
    <source>
        <dbReference type="EMBL" id="AZB23686.1"/>
    </source>
</evidence>
<feature type="transmembrane region" description="Helical" evidence="1">
    <location>
        <begin position="73"/>
        <end position="93"/>
    </location>
</feature>
<name>A0A3G6TAP4_9FLAO</name>
<dbReference type="Proteomes" id="UP000271193">
    <property type="component" value="Chromosome"/>
</dbReference>
<dbReference type="KEGG" id="cben:EG339_03135"/>
<dbReference type="EMBL" id="CP033932">
    <property type="protein sequence ID" value="AZB23686.1"/>
    <property type="molecule type" value="Genomic_DNA"/>
</dbReference>
<dbReference type="AlphaFoldDB" id="A0A3G6TAP4"/>
<protein>
    <submittedName>
        <fullName evidence="2">DUF2723 domain-containing protein</fullName>
    </submittedName>
</protein>
<feature type="transmembrane region" description="Helical" evidence="1">
    <location>
        <begin position="246"/>
        <end position="268"/>
    </location>
</feature>
<evidence type="ECO:0000256" key="1">
    <source>
        <dbReference type="SAM" id="Phobius"/>
    </source>
</evidence>
<dbReference type="GeneID" id="99063795"/>
<feature type="transmembrane region" description="Helical" evidence="1">
    <location>
        <begin position="189"/>
        <end position="209"/>
    </location>
</feature>
<feature type="transmembrane region" description="Helical" evidence="1">
    <location>
        <begin position="327"/>
        <end position="348"/>
    </location>
</feature>
<keyword evidence="1" id="KW-0812">Transmembrane</keyword>
<feature type="transmembrane region" description="Helical" evidence="1">
    <location>
        <begin position="7"/>
        <end position="28"/>
    </location>
</feature>
<reference evidence="3" key="1">
    <citation type="submission" date="2018-11" db="EMBL/GenBank/DDBJ databases">
        <title>Proposal to divide the Flavobacteriaceae and reorganize its genera based on Amino Acid Identity values calculated from whole genome sequences.</title>
        <authorList>
            <person name="Nicholson A.C."/>
            <person name="Gulvik C.A."/>
            <person name="Whitney A.M."/>
            <person name="Humrighouse B.W."/>
            <person name="Bell M."/>
            <person name="Holmes B."/>
            <person name="Steigerwalt A.G."/>
            <person name="Villarma A."/>
            <person name="Sheth M."/>
            <person name="Batra D."/>
            <person name="Pryor J."/>
            <person name="Bernardet J.-F."/>
            <person name="Hugo C."/>
            <person name="Kampfer P."/>
            <person name="Newman J."/>
            <person name="McQuiston J.R."/>
        </authorList>
    </citation>
    <scope>NUCLEOTIDE SEQUENCE [LARGE SCALE GENOMIC DNA]</scope>
    <source>
        <strain evidence="3">G0229</strain>
    </source>
</reference>
<feature type="transmembrane region" description="Helical" evidence="1">
    <location>
        <begin position="157"/>
        <end position="183"/>
    </location>
</feature>
<organism evidence="2 3">
    <name type="scientific">Chryseobacterium bernardetii</name>
    <dbReference type="NCBI Taxonomy" id="1241978"/>
    <lineage>
        <taxon>Bacteria</taxon>
        <taxon>Pseudomonadati</taxon>
        <taxon>Bacteroidota</taxon>
        <taxon>Flavobacteriia</taxon>
        <taxon>Flavobacteriales</taxon>
        <taxon>Weeksellaceae</taxon>
        <taxon>Chryseobacterium group</taxon>
        <taxon>Chryseobacterium</taxon>
    </lineage>
</organism>
<proteinExistence type="predicted"/>
<dbReference type="RefSeq" id="WP_123868821.1">
    <property type="nucleotide sequence ID" value="NZ_CP033932.1"/>
</dbReference>
<feature type="transmembrane region" description="Helical" evidence="1">
    <location>
        <begin position="100"/>
        <end position="120"/>
    </location>
</feature>
<keyword evidence="1" id="KW-1133">Transmembrane helix</keyword>
<keyword evidence="1" id="KW-0472">Membrane</keyword>
<evidence type="ECO:0000313" key="3">
    <source>
        <dbReference type="Proteomes" id="UP000271193"/>
    </source>
</evidence>
<gene>
    <name evidence="2" type="ORF">EG339_03135</name>
</gene>
<keyword evidence="3" id="KW-1185">Reference proteome</keyword>
<dbReference type="Pfam" id="PF11028">
    <property type="entry name" value="TMEM260-like"/>
    <property type="match status" value="1"/>
</dbReference>
<accession>A0A3G6TAP4</accession>
<dbReference type="InterPro" id="IPR021280">
    <property type="entry name" value="TMEM260-like"/>
</dbReference>
<sequence>MGKYLSAIALFVIFSAIYYIGSFTKIPFADCVGFVLSVEKGEFETAATATTHFLYTNTAIFIKNLTGLHAIEASRLLVVASGSATVAIVYLIVKTITKTQWIAITAAFVFGFSFSFWRNAEIVEVYTYNCLWISLYFLSLVKTFIEKKNIHIILSSLFLGIALWVHIENILMIPAHLLFLFYFRKEKKYVYYSFILFILLFSSLPILNISQGLSFKSFYSSDQGTWVEDSLKQTPIQLVKDFFQSFVYLIYNFNIFIFFGIAGMGLLYKANRKMFAVFFIAALLVYGFSTFYAVSDNYVFFLPFNIIFALSIGYGLSSVKYASFKKFSWVCLLIPLGYIFAYHTVLLTEKGKEADNFKKYKGGMNYYLLPWMNDNVGILEFTVDHKIAPEPINWMTVSAEEYIKLLKSKGYTEDEIRKL</sequence>
<feature type="transmembrane region" description="Helical" evidence="1">
    <location>
        <begin position="301"/>
        <end position="321"/>
    </location>
</feature>